<evidence type="ECO:0000259" key="7">
    <source>
        <dbReference type="PROSITE" id="PS50888"/>
    </source>
</evidence>
<keyword evidence="9" id="KW-1185">Reference proteome</keyword>
<dbReference type="EMBL" id="JAMYWD010000012">
    <property type="protein sequence ID" value="KAJ4951616.1"/>
    <property type="molecule type" value="Genomic_DNA"/>
</dbReference>
<dbReference type="AlphaFoldDB" id="A0A9Q0JTV2"/>
<evidence type="ECO:0000256" key="3">
    <source>
        <dbReference type="ARBA" id="ARBA00023125"/>
    </source>
</evidence>
<sequence>MGERPKRMDFIPQNPIFPLQHSDELCFQVSSTFGLQHTDPQQDTLFIPPPVIPNETCNEKNKKKIMHRDFERQRRQEMASLYESLRSLLPLEYLKGKRSISDHMNEAANYIRDLRKRIDELSDKRDGLRNIPNSGASDEVSDGCSPDCVTVQPCWGGVEVVISSDLNNGEFPLSSVLRVLVGLGFTVISCVSTTINQKTLYNIQSELLRKRIQHNSFLSQVTSVHTGQRFGTCESIRPAGDAD</sequence>
<evidence type="ECO:0000313" key="8">
    <source>
        <dbReference type="EMBL" id="KAJ4951616.1"/>
    </source>
</evidence>
<evidence type="ECO:0000313" key="9">
    <source>
        <dbReference type="Proteomes" id="UP001141806"/>
    </source>
</evidence>
<keyword evidence="6" id="KW-0175">Coiled coil</keyword>
<reference evidence="8" key="1">
    <citation type="journal article" date="2023" name="Plant J.">
        <title>The genome of the king protea, Protea cynaroides.</title>
        <authorList>
            <person name="Chang J."/>
            <person name="Duong T.A."/>
            <person name="Schoeman C."/>
            <person name="Ma X."/>
            <person name="Roodt D."/>
            <person name="Barker N."/>
            <person name="Li Z."/>
            <person name="Van de Peer Y."/>
            <person name="Mizrachi E."/>
        </authorList>
    </citation>
    <scope>NUCLEOTIDE SEQUENCE</scope>
    <source>
        <tissue evidence="8">Young leaves</tissue>
    </source>
</reference>
<dbReference type="PANTHER" id="PTHR13935:SF106">
    <property type="entry name" value="ACHAETE-SCUTE COMPLEX PROTEIN T5-RELATED"/>
    <property type="match status" value="1"/>
</dbReference>
<proteinExistence type="predicted"/>
<dbReference type="GO" id="GO:0000977">
    <property type="term" value="F:RNA polymerase II transcription regulatory region sequence-specific DNA binding"/>
    <property type="evidence" value="ECO:0007669"/>
    <property type="project" value="TreeGrafter"/>
</dbReference>
<evidence type="ECO:0000256" key="5">
    <source>
        <dbReference type="ARBA" id="ARBA00023242"/>
    </source>
</evidence>
<feature type="domain" description="BHLH" evidence="7">
    <location>
        <begin position="62"/>
        <end position="114"/>
    </location>
</feature>
<dbReference type="PROSITE" id="PS50888">
    <property type="entry name" value="BHLH"/>
    <property type="match status" value="1"/>
</dbReference>
<dbReference type="PANTHER" id="PTHR13935">
    <property type="entry name" value="ACHAETE-SCUTE TRANSCRIPTION FACTOR-RELATED"/>
    <property type="match status" value="1"/>
</dbReference>
<dbReference type="InterPro" id="IPR036638">
    <property type="entry name" value="HLH_DNA-bd_sf"/>
</dbReference>
<dbReference type="GO" id="GO:0090575">
    <property type="term" value="C:RNA polymerase II transcription regulator complex"/>
    <property type="evidence" value="ECO:0007669"/>
    <property type="project" value="TreeGrafter"/>
</dbReference>
<evidence type="ECO:0000256" key="6">
    <source>
        <dbReference type="SAM" id="Coils"/>
    </source>
</evidence>
<dbReference type="InterPro" id="IPR015660">
    <property type="entry name" value="MASH1/Ascl1a-like"/>
</dbReference>
<feature type="coiled-coil region" evidence="6">
    <location>
        <begin position="104"/>
        <end position="131"/>
    </location>
</feature>
<comment type="caution">
    <text evidence="8">The sequence shown here is derived from an EMBL/GenBank/DDBJ whole genome shotgun (WGS) entry which is preliminary data.</text>
</comment>
<evidence type="ECO:0000256" key="1">
    <source>
        <dbReference type="ARBA" id="ARBA00011738"/>
    </source>
</evidence>
<dbReference type="Pfam" id="PF00010">
    <property type="entry name" value="HLH"/>
    <property type="match status" value="1"/>
</dbReference>
<dbReference type="InterPro" id="IPR011598">
    <property type="entry name" value="bHLH_dom"/>
</dbReference>
<dbReference type="FunFam" id="4.10.280.10:FF:000085">
    <property type="entry name" value="Transcription factor bHLH126"/>
    <property type="match status" value="1"/>
</dbReference>
<keyword evidence="2" id="KW-0805">Transcription regulation</keyword>
<dbReference type="OrthoDB" id="1935281at2759"/>
<dbReference type="SUPFAM" id="SSF47459">
    <property type="entry name" value="HLH, helix-loop-helix DNA-binding domain"/>
    <property type="match status" value="1"/>
</dbReference>
<evidence type="ECO:0000256" key="2">
    <source>
        <dbReference type="ARBA" id="ARBA00023015"/>
    </source>
</evidence>
<dbReference type="GO" id="GO:0000981">
    <property type="term" value="F:DNA-binding transcription factor activity, RNA polymerase II-specific"/>
    <property type="evidence" value="ECO:0007669"/>
    <property type="project" value="TreeGrafter"/>
</dbReference>
<keyword evidence="4" id="KW-0804">Transcription</keyword>
<gene>
    <name evidence="8" type="ORF">NE237_028448</name>
</gene>
<comment type="subunit">
    <text evidence="1">Homodimer.</text>
</comment>
<dbReference type="Proteomes" id="UP001141806">
    <property type="component" value="Unassembled WGS sequence"/>
</dbReference>
<dbReference type="Gene3D" id="4.10.280.10">
    <property type="entry name" value="Helix-loop-helix DNA-binding domain"/>
    <property type="match status" value="1"/>
</dbReference>
<name>A0A9Q0JTV2_9MAGN</name>
<keyword evidence="5" id="KW-0539">Nucleus</keyword>
<organism evidence="8 9">
    <name type="scientific">Protea cynaroides</name>
    <dbReference type="NCBI Taxonomy" id="273540"/>
    <lineage>
        <taxon>Eukaryota</taxon>
        <taxon>Viridiplantae</taxon>
        <taxon>Streptophyta</taxon>
        <taxon>Embryophyta</taxon>
        <taxon>Tracheophyta</taxon>
        <taxon>Spermatophyta</taxon>
        <taxon>Magnoliopsida</taxon>
        <taxon>Proteales</taxon>
        <taxon>Proteaceae</taxon>
        <taxon>Protea</taxon>
    </lineage>
</organism>
<protein>
    <recommendedName>
        <fullName evidence="7">BHLH domain-containing protein</fullName>
    </recommendedName>
</protein>
<accession>A0A9Q0JTV2</accession>
<dbReference type="GO" id="GO:0046983">
    <property type="term" value="F:protein dimerization activity"/>
    <property type="evidence" value="ECO:0007669"/>
    <property type="project" value="InterPro"/>
</dbReference>
<dbReference type="CDD" id="cd18914">
    <property type="entry name" value="bHLH_AtORG2_like"/>
    <property type="match status" value="1"/>
</dbReference>
<keyword evidence="3" id="KW-0238">DNA-binding</keyword>
<evidence type="ECO:0000256" key="4">
    <source>
        <dbReference type="ARBA" id="ARBA00023163"/>
    </source>
</evidence>